<evidence type="ECO:0000256" key="1">
    <source>
        <dbReference type="SAM" id="Phobius"/>
    </source>
</evidence>
<protein>
    <submittedName>
        <fullName evidence="3">Metallophosphoesterase</fullName>
    </submittedName>
</protein>
<dbReference type="InterPro" id="IPR029052">
    <property type="entry name" value="Metallo-depent_PP-like"/>
</dbReference>
<reference evidence="3" key="2">
    <citation type="journal article" date="2021" name="PeerJ">
        <title>Extensive microbial diversity within the chicken gut microbiome revealed by metagenomics and culture.</title>
        <authorList>
            <person name="Gilroy R."/>
            <person name="Ravi A."/>
            <person name="Getino M."/>
            <person name="Pursley I."/>
            <person name="Horton D.L."/>
            <person name="Alikhan N.F."/>
            <person name="Baker D."/>
            <person name="Gharbi K."/>
            <person name="Hall N."/>
            <person name="Watson M."/>
            <person name="Adriaenssens E.M."/>
            <person name="Foster-Nyarko E."/>
            <person name="Jarju S."/>
            <person name="Secka A."/>
            <person name="Antonio M."/>
            <person name="Oren A."/>
            <person name="Chaudhuri R.R."/>
            <person name="La Ragione R."/>
            <person name="Hildebrand F."/>
            <person name="Pallen M.J."/>
        </authorList>
    </citation>
    <scope>NUCLEOTIDE SEQUENCE</scope>
    <source>
        <strain evidence="3">CHK195-4489</strain>
    </source>
</reference>
<dbReference type="AlphaFoldDB" id="A0A9D1LBN5"/>
<dbReference type="InterPro" id="IPR004843">
    <property type="entry name" value="Calcineurin-like_PHP"/>
</dbReference>
<feature type="transmembrane region" description="Helical" evidence="1">
    <location>
        <begin position="102"/>
        <end position="123"/>
    </location>
</feature>
<accession>A0A9D1LBN5</accession>
<dbReference type="Gene3D" id="3.60.21.10">
    <property type="match status" value="1"/>
</dbReference>
<keyword evidence="1" id="KW-1133">Transmembrane helix</keyword>
<sequence length="374" mass="41830">MPVVSIIISIVCALLIGSFLYLFLMRAFLFWSAGRFAHRLNYVRVVIAAVSLCLAACCLNLFNITALILLHIVVFALAVELINLPIRAVAHKTKRTPEAWNKIYKCGLVPVLITALLISYGYWNIRNVKETYYTVYTEKTLPAGGYRILLIADLHYGNAVHLEELQEYCSRMSEENADLVVLCGDLVDESTTRAELEEAFQQLGTIKSKYGVFYVFGNHDKANYRNTSDYTEEDLRSALRENGITVLEDTAYEIDPNLTLIGRKDRSELRESADALADGLDQEKFLLMLDHQPQEYVEAEAAGIDLLLSGHTHAGQIWPAGLLIEPLGFADSCYGYTQIGSLQTIVTSGISAWGYPVRTEGRSEFVVIDLLEQP</sequence>
<comment type="caution">
    <text evidence="3">The sequence shown here is derived from an EMBL/GenBank/DDBJ whole genome shotgun (WGS) entry which is preliminary data.</text>
</comment>
<keyword evidence="1" id="KW-0812">Transmembrane</keyword>
<dbReference type="PANTHER" id="PTHR31302">
    <property type="entry name" value="TRANSMEMBRANE PROTEIN WITH METALLOPHOSPHOESTERASE DOMAIN-RELATED"/>
    <property type="match status" value="1"/>
</dbReference>
<gene>
    <name evidence="3" type="ORF">IAD50_09445</name>
</gene>
<dbReference type="InterPro" id="IPR051158">
    <property type="entry name" value="Metallophosphoesterase_sf"/>
</dbReference>
<feature type="domain" description="Calcineurin-like phosphoesterase" evidence="2">
    <location>
        <begin position="147"/>
        <end position="314"/>
    </location>
</feature>
<feature type="transmembrane region" description="Helical" evidence="1">
    <location>
        <begin position="68"/>
        <end position="90"/>
    </location>
</feature>
<proteinExistence type="predicted"/>
<dbReference type="SUPFAM" id="SSF56300">
    <property type="entry name" value="Metallo-dependent phosphatases"/>
    <property type="match status" value="1"/>
</dbReference>
<evidence type="ECO:0000313" key="4">
    <source>
        <dbReference type="Proteomes" id="UP000824089"/>
    </source>
</evidence>
<name>A0A9D1LBN5_9CLOT</name>
<dbReference type="PANTHER" id="PTHR31302:SF0">
    <property type="entry name" value="TRANSMEMBRANE PROTEIN WITH METALLOPHOSPHOESTERASE DOMAIN"/>
    <property type="match status" value="1"/>
</dbReference>
<organism evidence="3 4">
    <name type="scientific">Candidatus Egerieisoma faecipullorum</name>
    <dbReference type="NCBI Taxonomy" id="2840963"/>
    <lineage>
        <taxon>Bacteria</taxon>
        <taxon>Bacillati</taxon>
        <taxon>Bacillota</taxon>
        <taxon>Clostridia</taxon>
        <taxon>Eubacteriales</taxon>
        <taxon>Clostridiaceae</taxon>
        <taxon>Clostridiaceae incertae sedis</taxon>
        <taxon>Candidatus Egerieisoma</taxon>
    </lineage>
</organism>
<feature type="transmembrane region" description="Helical" evidence="1">
    <location>
        <begin position="6"/>
        <end position="29"/>
    </location>
</feature>
<dbReference type="EMBL" id="DVMM01000210">
    <property type="protein sequence ID" value="HIU30502.1"/>
    <property type="molecule type" value="Genomic_DNA"/>
</dbReference>
<keyword evidence="1" id="KW-0472">Membrane</keyword>
<dbReference type="CDD" id="cd07385">
    <property type="entry name" value="MPP_YkuE_C"/>
    <property type="match status" value="1"/>
</dbReference>
<dbReference type="GO" id="GO:0016787">
    <property type="term" value="F:hydrolase activity"/>
    <property type="evidence" value="ECO:0007669"/>
    <property type="project" value="InterPro"/>
</dbReference>
<evidence type="ECO:0000313" key="3">
    <source>
        <dbReference type="EMBL" id="HIU30502.1"/>
    </source>
</evidence>
<evidence type="ECO:0000259" key="2">
    <source>
        <dbReference type="Pfam" id="PF00149"/>
    </source>
</evidence>
<dbReference type="Proteomes" id="UP000824089">
    <property type="component" value="Unassembled WGS sequence"/>
</dbReference>
<reference evidence="3" key="1">
    <citation type="submission" date="2020-10" db="EMBL/GenBank/DDBJ databases">
        <authorList>
            <person name="Gilroy R."/>
        </authorList>
    </citation>
    <scope>NUCLEOTIDE SEQUENCE</scope>
    <source>
        <strain evidence="3">CHK195-4489</strain>
    </source>
</reference>
<feature type="transmembrane region" description="Helical" evidence="1">
    <location>
        <begin position="41"/>
        <end position="62"/>
    </location>
</feature>
<dbReference type="Pfam" id="PF00149">
    <property type="entry name" value="Metallophos"/>
    <property type="match status" value="1"/>
</dbReference>